<evidence type="ECO:0000313" key="1">
    <source>
        <dbReference type="EMBL" id="KAK5084518.1"/>
    </source>
</evidence>
<dbReference type="EMBL" id="JAVRRJ010000005">
    <property type="protein sequence ID" value="KAK5084518.1"/>
    <property type="molecule type" value="Genomic_DNA"/>
</dbReference>
<evidence type="ECO:0000313" key="2">
    <source>
        <dbReference type="Proteomes" id="UP001309876"/>
    </source>
</evidence>
<name>A0AAN7SZJ6_9EURO</name>
<comment type="caution">
    <text evidence="1">The sequence shown here is derived from an EMBL/GenBank/DDBJ whole genome shotgun (WGS) entry which is preliminary data.</text>
</comment>
<accession>A0AAN7SZJ6</accession>
<gene>
    <name evidence="1" type="ORF">LTR05_005595</name>
</gene>
<organism evidence="1 2">
    <name type="scientific">Lithohypha guttulata</name>
    <dbReference type="NCBI Taxonomy" id="1690604"/>
    <lineage>
        <taxon>Eukaryota</taxon>
        <taxon>Fungi</taxon>
        <taxon>Dikarya</taxon>
        <taxon>Ascomycota</taxon>
        <taxon>Pezizomycotina</taxon>
        <taxon>Eurotiomycetes</taxon>
        <taxon>Chaetothyriomycetidae</taxon>
        <taxon>Chaetothyriales</taxon>
        <taxon>Trichomeriaceae</taxon>
        <taxon>Lithohypha</taxon>
    </lineage>
</organism>
<dbReference type="Proteomes" id="UP001309876">
    <property type="component" value="Unassembled WGS sequence"/>
</dbReference>
<protein>
    <submittedName>
        <fullName evidence="1">Uncharacterized protein</fullName>
    </submittedName>
</protein>
<dbReference type="AlphaFoldDB" id="A0AAN7SZJ6"/>
<sequence length="111" mass="13323">MRDDGRDNQTNSHLKVNVDFPPERFHSLKSMNINMWLIEERKSYLTKLPRLVEEVNIYESVAETTTYKEEYIDEMFQDAESIALQYPNLQTIQYWDDTIKGNILMRQMDLK</sequence>
<reference evidence="1 2" key="1">
    <citation type="submission" date="2023-08" db="EMBL/GenBank/DDBJ databases">
        <title>Black Yeasts Isolated from many extreme environments.</title>
        <authorList>
            <person name="Coleine C."/>
            <person name="Stajich J.E."/>
            <person name="Selbmann L."/>
        </authorList>
    </citation>
    <scope>NUCLEOTIDE SEQUENCE [LARGE SCALE GENOMIC DNA]</scope>
    <source>
        <strain evidence="1 2">CCFEE 5910</strain>
    </source>
</reference>
<keyword evidence="2" id="KW-1185">Reference proteome</keyword>
<proteinExistence type="predicted"/>